<dbReference type="Gene3D" id="1.10.10.2910">
    <property type="match status" value="1"/>
</dbReference>
<dbReference type="InterPro" id="IPR010359">
    <property type="entry name" value="IrrE_HExxH"/>
</dbReference>
<dbReference type="PANTHER" id="PTHR43236:SF2">
    <property type="entry name" value="BLL0069 PROTEIN"/>
    <property type="match status" value="1"/>
</dbReference>
<keyword evidence="3" id="KW-1185">Reference proteome</keyword>
<dbReference type="Pfam" id="PF06114">
    <property type="entry name" value="Peptidase_M78"/>
    <property type="match status" value="1"/>
</dbReference>
<feature type="domain" description="IrrE N-terminal-like" evidence="1">
    <location>
        <begin position="28"/>
        <end position="160"/>
    </location>
</feature>
<evidence type="ECO:0000259" key="1">
    <source>
        <dbReference type="Pfam" id="PF06114"/>
    </source>
</evidence>
<sequence length="168" mass="19173">MKYIEDRANELLRKLAIHSAPIDPKKLAEKLGVIVQKVDLDSDVSGLFVTKDNVSYIMYNKGENKFRQRFTIAHELGHYMLHKEISLFIDKTQRVLYRDSASTTGEKLKEREANAFAAALLMPKILVEEAVTEVPYGKDTVDYLADKFQVSPLAMSFRLSNLGYEIGW</sequence>
<reference evidence="3" key="1">
    <citation type="submission" date="2016-10" db="EMBL/GenBank/DDBJ databases">
        <authorList>
            <person name="Varghese N."/>
            <person name="Submissions S."/>
        </authorList>
    </citation>
    <scope>NUCLEOTIDE SEQUENCE [LARGE SCALE GENOMIC DNA]</scope>
    <source>
        <strain evidence="3">DSM 18130</strain>
    </source>
</reference>
<evidence type="ECO:0000313" key="3">
    <source>
        <dbReference type="Proteomes" id="UP000198836"/>
    </source>
</evidence>
<organism evidence="2 3">
    <name type="scientific">Pedobacter suwonensis</name>
    <dbReference type="NCBI Taxonomy" id="332999"/>
    <lineage>
        <taxon>Bacteria</taxon>
        <taxon>Pseudomonadati</taxon>
        <taxon>Bacteroidota</taxon>
        <taxon>Sphingobacteriia</taxon>
        <taxon>Sphingobacteriales</taxon>
        <taxon>Sphingobacteriaceae</taxon>
        <taxon>Pedobacter</taxon>
    </lineage>
</organism>
<accession>A0A1I0U3S5</accession>
<proteinExistence type="predicted"/>
<dbReference type="Proteomes" id="UP000198836">
    <property type="component" value="Unassembled WGS sequence"/>
</dbReference>
<dbReference type="InterPro" id="IPR052345">
    <property type="entry name" value="Rad_response_metalloprotease"/>
</dbReference>
<protein>
    <recommendedName>
        <fullName evidence="1">IrrE N-terminal-like domain-containing protein</fullName>
    </recommendedName>
</protein>
<dbReference type="RefSeq" id="WP_090986814.1">
    <property type="nucleotide sequence ID" value="NZ_FOJM01000018.1"/>
</dbReference>
<dbReference type="OrthoDB" id="9794834at2"/>
<dbReference type="EMBL" id="FOJM01000018">
    <property type="protein sequence ID" value="SFA57796.1"/>
    <property type="molecule type" value="Genomic_DNA"/>
</dbReference>
<evidence type="ECO:0000313" key="2">
    <source>
        <dbReference type="EMBL" id="SFA57796.1"/>
    </source>
</evidence>
<name>A0A1I0U3S5_9SPHI</name>
<dbReference type="STRING" id="332999.SAMN04488511_1185"/>
<dbReference type="AlphaFoldDB" id="A0A1I0U3S5"/>
<dbReference type="PANTHER" id="PTHR43236">
    <property type="entry name" value="ANTITOXIN HIGA1"/>
    <property type="match status" value="1"/>
</dbReference>
<gene>
    <name evidence="2" type="ORF">SAMN04488511_1185</name>
</gene>